<dbReference type="InterPro" id="IPR056024">
    <property type="entry name" value="DUF7605"/>
</dbReference>
<feature type="compositionally biased region" description="Acidic residues" evidence="1">
    <location>
        <begin position="767"/>
        <end position="793"/>
    </location>
</feature>
<feature type="region of interest" description="Disordered" evidence="1">
    <location>
        <begin position="173"/>
        <end position="199"/>
    </location>
</feature>
<feature type="domain" description="Dynamin N-terminal" evidence="2">
    <location>
        <begin position="379"/>
        <end position="605"/>
    </location>
</feature>
<feature type="region of interest" description="Disordered" evidence="1">
    <location>
        <begin position="122"/>
        <end position="150"/>
    </location>
</feature>
<evidence type="ECO:0000256" key="1">
    <source>
        <dbReference type="SAM" id="MobiDB-lite"/>
    </source>
</evidence>
<evidence type="ECO:0000259" key="3">
    <source>
        <dbReference type="Pfam" id="PF24564"/>
    </source>
</evidence>
<dbReference type="InterPro" id="IPR027417">
    <property type="entry name" value="P-loop_NTPase"/>
</dbReference>
<evidence type="ECO:0008006" key="6">
    <source>
        <dbReference type="Google" id="ProtNLM"/>
    </source>
</evidence>
<dbReference type="Proteomes" id="UP001438707">
    <property type="component" value="Unassembled WGS sequence"/>
</dbReference>
<dbReference type="Pfam" id="PF24564">
    <property type="entry name" value="DUF7605"/>
    <property type="match status" value="1"/>
</dbReference>
<feature type="region of interest" description="Disordered" evidence="1">
    <location>
        <begin position="215"/>
        <end position="244"/>
    </location>
</feature>
<evidence type="ECO:0000313" key="4">
    <source>
        <dbReference type="EMBL" id="KAK9844653.1"/>
    </source>
</evidence>
<proteinExistence type="predicted"/>
<dbReference type="Gene3D" id="3.40.50.300">
    <property type="entry name" value="P-loop containing nucleotide triphosphate hydrolases"/>
    <property type="match status" value="1"/>
</dbReference>
<feature type="compositionally biased region" description="Polar residues" evidence="1">
    <location>
        <begin position="129"/>
        <end position="149"/>
    </location>
</feature>
<dbReference type="PANTHER" id="PTHR36681">
    <property type="entry name" value="NUCLEAR GTPASE, GERMINAL CENTER-ASSOCIATED, TANDEM DUPLICATE 3"/>
    <property type="match status" value="1"/>
</dbReference>
<feature type="region of interest" description="Disordered" evidence="1">
    <location>
        <begin position="719"/>
        <end position="797"/>
    </location>
</feature>
<feature type="domain" description="DUF7605" evidence="3">
    <location>
        <begin position="1038"/>
        <end position="1200"/>
    </location>
</feature>
<dbReference type="InterPro" id="IPR045063">
    <property type="entry name" value="Dynamin_N"/>
</dbReference>
<reference evidence="4 5" key="1">
    <citation type="journal article" date="2024" name="Nat. Commun.">
        <title>Phylogenomics reveals the evolutionary origins of lichenization in chlorophyte algae.</title>
        <authorList>
            <person name="Puginier C."/>
            <person name="Libourel C."/>
            <person name="Otte J."/>
            <person name="Skaloud P."/>
            <person name="Haon M."/>
            <person name="Grisel S."/>
            <person name="Petersen M."/>
            <person name="Berrin J.G."/>
            <person name="Delaux P.M."/>
            <person name="Dal Grande F."/>
            <person name="Keller J."/>
        </authorList>
    </citation>
    <scope>NUCLEOTIDE SEQUENCE [LARGE SCALE GENOMIC DNA]</scope>
    <source>
        <strain evidence="4 5">SAG 2145</strain>
    </source>
</reference>
<dbReference type="SUPFAM" id="SSF52540">
    <property type="entry name" value="P-loop containing nucleoside triphosphate hydrolases"/>
    <property type="match status" value="1"/>
</dbReference>
<accession>A0AAW1SGS2</accession>
<dbReference type="Pfam" id="PF00350">
    <property type="entry name" value="Dynamin_N"/>
    <property type="match status" value="1"/>
</dbReference>
<dbReference type="PANTHER" id="PTHR36681:SF3">
    <property type="entry name" value="NUCLEAR GTPASE, GERMINAL CENTER-ASSOCIATED, TANDEM DUPLICATE 3"/>
    <property type="match status" value="1"/>
</dbReference>
<evidence type="ECO:0000313" key="5">
    <source>
        <dbReference type="Proteomes" id="UP001438707"/>
    </source>
</evidence>
<dbReference type="EMBL" id="JALJOS010000001">
    <property type="protein sequence ID" value="KAK9844653.1"/>
    <property type="molecule type" value="Genomic_DNA"/>
</dbReference>
<comment type="caution">
    <text evidence="4">The sequence shown here is derived from an EMBL/GenBank/DDBJ whole genome shotgun (WGS) entry which is preliminary data.</text>
</comment>
<evidence type="ECO:0000259" key="2">
    <source>
        <dbReference type="Pfam" id="PF00350"/>
    </source>
</evidence>
<feature type="compositionally biased region" description="Acidic residues" evidence="1">
    <location>
        <begin position="1309"/>
        <end position="1367"/>
    </location>
</feature>
<gene>
    <name evidence="4" type="ORF">WJX74_005184</name>
</gene>
<feature type="region of interest" description="Disordered" evidence="1">
    <location>
        <begin position="1282"/>
        <end position="1399"/>
    </location>
</feature>
<sequence>MATLMRLMPLKKGHLGIVTLSEDATTLEATQEEGYEALDSLIIEADLAAGQASVTWLGEEGFARIFHKGSSDPEQLFPGMEGVLRVGDRLDLRAVTEVAAPQSRSTYMLTGAKRCAATSAGASREPLTLSMNSSSQSQGILNGGPTPSMQAPVVAAPASTLVVEARPEEDMMVADPPAIRAASPEASPGSQNGMDRKPSPVLTVAQGMLERTQPMQQLPGDEPIPGLQDDDKPQQPATTLQKGDMLAEPAADPILPDTDAGTSCADAMETTDGFIQQPAAIQGIQNIHAKPIAGTAVATKRAGRDKQKGSCLAQDVHEDTVEASRAVLAEVTETLLTAASAASDPAAAVSKLASKERAVAWATEINKLCAQLSRPKTLIGVFGTTGAGKSSMLNALLGEENILPTNGMRACTACCIEISYDTRFGYYGEIEMMSMEEWQAQLINLWDDLTDEDGAPELRQSDKLDTRSASGAAQAVIESVLGQRILRKSGVALPDLQQARNRITALMGRTLPIHKATAGDFRKRMAEFVDSNNKLNDVQSWAVVKSCKISHNWPVLASGAVLVDLPGTQDSNVARGSVAENYLKQCNAIWIVSPIIRAVNDRAAKDLLSKSFRTQMLMDGQYGAITFVATKTDDISASEIINSLATASRDGVDVVCELANEPREDVEKIQKAIMKLQLEQASLDRKVKAAKKPVTKFKTQSTRFQKSLDELEFQLQASRGKRGNVDPDWDMLACGGSKKRGGQGASPAAQRRRTSDVSFLSISAASDADEEEEDSAEAEDDAASGDENEDTEGLEQKVQQVKQKLLTAQHELKLATRPFDDVTAEHNALSMKLEKAQRKLAAVCSRARNAYSREQLKADFAEGLQELHEQAGSKNASDSQKASSSQQQKELPVFCVSARDCHKLEGRLRSEKKSTFNKVEHTEIQQLRGHIHELTEGGRLFAARHLAGTLSQFIATAATGMLDNGTVDAEARASAKKVFEGEARQLRMLLKDTLVAWEMELRGICTDKTLSPHLVNGAAQARNRASTTAEKWGSKPAMGGYYWSTYKACCRRDGHYVGGSRGEVLFNHDLASPILDLISTTWDYVFNTTCSNYIRRFMDNMSRFISDFLAKVEHGMAGAGVAADRVMLIAIQVGKTQATVLKEMEAATKEHMQNGQRELSRGVLAPTVQAQMRRAYVACAEERGTGSFNRMREHMRRHVAVIKSVMFKQATEKLLEEIELLLAEVKNLFIDAINRLLKSLTAPFSPLWEMPVCDIKERHAAVEVLRSCCSKMAKVCSLSGAVAADVPPPPKPIKEEPVPQASKQIAERPEEEEGPMPGMDEEGDLDPWSGLEDEDEEQDAGDSEEDEDEEEEDGEDEEEEDSEDEEIQAASEAKCLFSGTGPIPRPLQGSSTKQEAAPWKPDSTMALLMQAHTFPGGLTGPGQGLLAGCLAEMRKAGGPVPRSHQLVSQRTLSTPLPPHPTALTLKQACSHPLLGSETQRGDAAEDTATSPAAGNKQLTSLQPTQQPGSSSNIWDSFDATVKRMWPFGGSAQLSTSAGAVPQLGAVSGGNAPLCGAGRTNSSCHIKEEPLIKQEVSSDVLTAPGAGMAGVVSNPAVPADSEQPKLPLDSTPILPCSDNMQASALLLSVPPPTPIFLGPISENTKTAAVISDRPPAVVPGSRELLQSPKQTIADLPTRVSVVAGNSSSQPSQSPRRINTALPTKAGMASENSSIAANLPLGACSPAKDQPASKTSPMTSLSQKLQSIAAGMLPDGQTVLEELGKQDGADVTRPATDAAVKLSHTISMPGQEADRGEALAASAAADEEMMYDAFDPCGE</sequence>
<keyword evidence="5" id="KW-1185">Reference proteome</keyword>
<feature type="compositionally biased region" description="Polar residues" evidence="1">
    <location>
        <begin position="1487"/>
        <end position="1514"/>
    </location>
</feature>
<name>A0AAW1SGS2_9CHLO</name>
<organism evidence="4 5">
    <name type="scientific">Apatococcus lobatus</name>
    <dbReference type="NCBI Taxonomy" id="904363"/>
    <lineage>
        <taxon>Eukaryota</taxon>
        <taxon>Viridiplantae</taxon>
        <taxon>Chlorophyta</taxon>
        <taxon>core chlorophytes</taxon>
        <taxon>Trebouxiophyceae</taxon>
        <taxon>Chlorellales</taxon>
        <taxon>Chlorellaceae</taxon>
        <taxon>Apatococcus</taxon>
    </lineage>
</organism>
<feature type="region of interest" description="Disordered" evidence="1">
    <location>
        <begin position="1476"/>
        <end position="1514"/>
    </location>
</feature>
<protein>
    <recommendedName>
        <fullName evidence="6">Nuclear GTPase SLIP-GC</fullName>
    </recommendedName>
</protein>